<dbReference type="AlphaFoldDB" id="A0A1G6PPN0"/>
<accession>A0A1G6PPN0</accession>
<dbReference type="Proteomes" id="UP000199467">
    <property type="component" value="Unassembled WGS sequence"/>
</dbReference>
<name>A0A1G6PPN0_9GAMM</name>
<organism evidence="1 2">
    <name type="scientific">Ectopseudomonas chengduensis</name>
    <dbReference type="NCBI Taxonomy" id="489632"/>
    <lineage>
        <taxon>Bacteria</taxon>
        <taxon>Pseudomonadati</taxon>
        <taxon>Pseudomonadota</taxon>
        <taxon>Gammaproteobacteria</taxon>
        <taxon>Pseudomonadales</taxon>
        <taxon>Pseudomonadaceae</taxon>
        <taxon>Ectopseudomonas</taxon>
    </lineage>
</organism>
<protein>
    <submittedName>
        <fullName evidence="1">Putative outer membrane core complex of type IVb secretion</fullName>
    </submittedName>
</protein>
<reference evidence="2" key="1">
    <citation type="submission" date="2016-10" db="EMBL/GenBank/DDBJ databases">
        <authorList>
            <person name="Varghese N."/>
            <person name="Submissions S."/>
        </authorList>
    </citation>
    <scope>NUCLEOTIDE SEQUENCE [LARGE SCALE GENOMIC DNA]</scope>
    <source>
        <strain evidence="2">DSM 26382</strain>
    </source>
</reference>
<dbReference type="InterPro" id="IPR022073">
    <property type="entry name" value="T4BSS_DotH_IcmK"/>
</dbReference>
<gene>
    <name evidence="1" type="ORF">SAMN05216576_10732</name>
</gene>
<proteinExistence type="predicted"/>
<evidence type="ECO:0000313" key="2">
    <source>
        <dbReference type="Proteomes" id="UP000199467"/>
    </source>
</evidence>
<sequence length="321" mass="34728">MKLICLPLLATLILPGIALAEQAKSELEVRGDQLLKADPKSILNLRERIQNISAAKQAPIQGDFEPEIPQEILNIDEIFDVTLGPDNREPKIFIARYQSSAVSFIDAYGKPWPIRKISSFLDGLVYIEKAATDSKGQPGEGAEGNGIDINDPQAGSFTVTALKHGVVGNITVFLVGQQTPISVQLVGKPSMYHRNATVRVQDVGPQTSQSDLFRDVGVVIGTDTDVDLNHALYGVTPAGSEEMVVEGAEGKAWLKDGVLYLRTPIAVFSPKILRSSPGNGRYRAYRLEAATEVLGTNNEGRTVVMKILRSPATAILEQGIK</sequence>
<dbReference type="RefSeq" id="WP_017362185.1">
    <property type="nucleotide sequence ID" value="NZ_FMZQ01000007.1"/>
</dbReference>
<dbReference type="Pfam" id="PF12293">
    <property type="entry name" value="T4BSS_DotH_IcmK"/>
    <property type="match status" value="1"/>
</dbReference>
<keyword evidence="2" id="KW-1185">Reference proteome</keyword>
<dbReference type="EMBL" id="FMZQ01000007">
    <property type="protein sequence ID" value="SDC82123.1"/>
    <property type="molecule type" value="Genomic_DNA"/>
</dbReference>
<evidence type="ECO:0000313" key="1">
    <source>
        <dbReference type="EMBL" id="SDC82123.1"/>
    </source>
</evidence>